<reference evidence="2" key="1">
    <citation type="submission" date="2025-08" db="UniProtKB">
        <authorList>
            <consortium name="RefSeq"/>
        </authorList>
    </citation>
    <scope>IDENTIFICATION</scope>
    <source>
        <tissue evidence="2">Sperm</tissue>
    </source>
</reference>
<keyword evidence="1" id="KW-1185">Reference proteome</keyword>
<dbReference type="Proteomes" id="UP001318040">
    <property type="component" value="Chromosome 73"/>
</dbReference>
<dbReference type="KEGG" id="pmrn:116957357"/>
<organism evidence="1 2">
    <name type="scientific">Petromyzon marinus</name>
    <name type="common">Sea lamprey</name>
    <dbReference type="NCBI Taxonomy" id="7757"/>
    <lineage>
        <taxon>Eukaryota</taxon>
        <taxon>Metazoa</taxon>
        <taxon>Chordata</taxon>
        <taxon>Craniata</taxon>
        <taxon>Vertebrata</taxon>
        <taxon>Cyclostomata</taxon>
        <taxon>Hyperoartia</taxon>
        <taxon>Petromyzontiformes</taxon>
        <taxon>Petromyzontidae</taxon>
        <taxon>Petromyzon</taxon>
    </lineage>
</organism>
<dbReference type="Gene3D" id="2.170.15.10">
    <property type="entry name" value="Proaerolysin, chain A, domain 3"/>
    <property type="match status" value="1"/>
</dbReference>
<dbReference type="RefSeq" id="XP_032835355.1">
    <property type="nucleotide sequence ID" value="XM_032979464.1"/>
</dbReference>
<protein>
    <submittedName>
        <fullName evidence="2">Uncharacterized protein LOC116957357 isoform X1</fullName>
    </submittedName>
</protein>
<evidence type="ECO:0000313" key="1">
    <source>
        <dbReference type="Proteomes" id="UP001318040"/>
    </source>
</evidence>
<dbReference type="InterPro" id="IPR009291">
    <property type="entry name" value="Vps62"/>
</dbReference>
<proteinExistence type="predicted"/>
<dbReference type="Pfam" id="PF06101">
    <property type="entry name" value="Vps62"/>
    <property type="match status" value="2"/>
</dbReference>
<dbReference type="SUPFAM" id="SSF56973">
    <property type="entry name" value="Aerolisin/ETX pore-forming domain"/>
    <property type="match status" value="1"/>
</dbReference>
<dbReference type="AlphaFoldDB" id="A0AAJ7XIA2"/>
<accession>A0AAJ7XIA2</accession>
<gene>
    <name evidence="2" type="primary">LOC116957357</name>
</gene>
<dbReference type="PANTHER" id="PTHR48219">
    <property type="entry name" value="VACUOLAR PROTEIN SORTING-ASSOCIATED PROTEIN 62-RELATED"/>
    <property type="match status" value="1"/>
</dbReference>
<evidence type="ECO:0000313" key="2">
    <source>
        <dbReference type="RefSeq" id="XP_032835355.1"/>
    </source>
</evidence>
<sequence length="601" mass="65208">MGIDESMGSVDSWVNIKMHHVTLCGLLLLVTSWPCVFATIVNKVVYKFSTEYEAIWNDRGSGAAVDVSIWRPSSLESGFYPLGDVAVTLHEQPKSASILVRDSGNSLVRAPISVTEVWNDRGSGADRDVTVYRLNPLNGFTCLGHVAVASYSQTPSLNAYRCVNSSHVTQGRLSFVWNDRGSGATRDVSFWSVENDPMLTGITAGTFISHASHSDLGTVPAVLDANKAILSAFLPTSSEVALVLYNTDRVTEMWNDKGSGGKYDVSIWRAQGCCSLGDIAMPNYGQPKGILLRETIPGTLRKPLSFERIWTDRGSGADRDVSIWKPICPPSYHALGFVAEGSHGRVPSVETVRCVNTSHVLRGDWQWVYDDTKTGSSQDVTIWKAVGSGQTANTFKAVTRHGAMDTPSFILNPRFVSVQTGAPVAKVRLVNFIYDFESQVVSNVDPLELTTRTIAENCRAPPGSPPLNVKRKIDVTVTMTSSWSVSTSLAVGVEVTFEAGIPLIAKNQVKVSTTLTRQWEKTITESKSVTDSLEATIDVQAGKSVSYVVTGRRYIGSIPWKATMMTTFEDGSSNIDQVGGIFEGMQVSEIRVSADAPLPCG</sequence>
<dbReference type="PANTHER" id="PTHR48219:SF2">
    <property type="entry name" value="VACUOLAR PROTEIN SORTING-ASSOCIATED PROTEIN 62"/>
    <property type="match status" value="1"/>
</dbReference>
<name>A0AAJ7XIA2_PETMA</name>